<dbReference type="CDD" id="cd01493">
    <property type="entry name" value="APPBP1_RUB"/>
    <property type="match status" value="1"/>
</dbReference>
<comment type="pathway">
    <text evidence="1 5">Protein modification; protein neddylation.</text>
</comment>
<dbReference type="Pfam" id="PF00899">
    <property type="entry name" value="ThiF"/>
    <property type="match status" value="1"/>
</dbReference>
<dbReference type="Gene3D" id="3.40.50.720">
    <property type="entry name" value="NAD(P)-binding Rossmann-like Domain"/>
    <property type="match status" value="2"/>
</dbReference>
<gene>
    <name evidence="7" type="ORF">g.5100</name>
</gene>
<evidence type="ECO:0000256" key="2">
    <source>
        <dbReference type="ARBA" id="ARBA00006868"/>
    </source>
</evidence>
<dbReference type="FunFam" id="3.40.50.720:FF:000475">
    <property type="entry name" value="NEDD8-activating enzyme E1 regulatory subunit"/>
    <property type="match status" value="1"/>
</dbReference>
<dbReference type="InterPro" id="IPR045886">
    <property type="entry name" value="ThiF/MoeB/HesA"/>
</dbReference>
<dbReference type="GO" id="GO:0005737">
    <property type="term" value="C:cytoplasm"/>
    <property type="evidence" value="ECO:0007669"/>
    <property type="project" value="TreeGrafter"/>
</dbReference>
<proteinExistence type="inferred from homology"/>
<evidence type="ECO:0000256" key="3">
    <source>
        <dbReference type="ARBA" id="ARBA00015407"/>
    </source>
</evidence>
<comment type="similarity">
    <text evidence="2 5">Belongs to the ubiquitin-activating E1 family. ULA1 subfamily.</text>
</comment>
<evidence type="ECO:0000256" key="5">
    <source>
        <dbReference type="PIRNR" id="PIRNR039099"/>
    </source>
</evidence>
<evidence type="ECO:0000256" key="1">
    <source>
        <dbReference type="ARBA" id="ARBA00005032"/>
    </source>
</evidence>
<dbReference type="PANTHER" id="PTHR10953">
    <property type="entry name" value="UBIQUITIN-ACTIVATING ENZYME E1"/>
    <property type="match status" value="1"/>
</dbReference>
<dbReference type="InterPro" id="IPR000594">
    <property type="entry name" value="ThiF_NAD_FAD-bd"/>
</dbReference>
<dbReference type="GO" id="GO:0045116">
    <property type="term" value="P:protein neddylation"/>
    <property type="evidence" value="ECO:0007669"/>
    <property type="project" value="UniProtKB-UniRule"/>
</dbReference>
<dbReference type="PANTHER" id="PTHR10953:SF29">
    <property type="entry name" value="NEDD8-ACTIVATING ENZYME E1 REGULATORY SUBUNIT"/>
    <property type="match status" value="1"/>
</dbReference>
<dbReference type="PIRSF" id="PIRSF039099">
    <property type="entry name" value="APP-BP1"/>
    <property type="match status" value="1"/>
</dbReference>
<organism evidence="7">
    <name type="scientific">Cuerna arida</name>
    <dbReference type="NCBI Taxonomy" id="1464854"/>
    <lineage>
        <taxon>Eukaryota</taxon>
        <taxon>Metazoa</taxon>
        <taxon>Ecdysozoa</taxon>
        <taxon>Arthropoda</taxon>
        <taxon>Hexapoda</taxon>
        <taxon>Insecta</taxon>
        <taxon>Pterygota</taxon>
        <taxon>Neoptera</taxon>
        <taxon>Paraneoptera</taxon>
        <taxon>Hemiptera</taxon>
        <taxon>Auchenorrhyncha</taxon>
        <taxon>Membracoidea</taxon>
        <taxon>Cicadellidae</taxon>
        <taxon>Cicadellinae</taxon>
        <taxon>Proconiini</taxon>
        <taxon>Cuerna</taxon>
    </lineage>
</organism>
<dbReference type="UniPathway" id="UPA00885"/>
<evidence type="ECO:0000256" key="4">
    <source>
        <dbReference type="ARBA" id="ARBA00022786"/>
    </source>
</evidence>
<evidence type="ECO:0000313" key="7">
    <source>
        <dbReference type="EMBL" id="JAS39023.1"/>
    </source>
</evidence>
<dbReference type="FunFam" id="3.40.50.720:FF:000263">
    <property type="entry name" value="NEDD8-activating enzyme E1 regulatory subunit"/>
    <property type="match status" value="1"/>
</dbReference>
<dbReference type="InterPro" id="IPR035985">
    <property type="entry name" value="Ubiquitin-activating_enz"/>
</dbReference>
<reference evidence="7" key="1">
    <citation type="submission" date="2015-11" db="EMBL/GenBank/DDBJ databases">
        <title>De novo transcriptome assembly of four potential Pierce s Disease insect vectors from Arizona vineyards.</title>
        <authorList>
            <person name="Tassone E.E."/>
        </authorList>
    </citation>
    <scope>NUCLEOTIDE SEQUENCE</scope>
</reference>
<accession>A0A1B6EM87</accession>
<dbReference type="InterPro" id="IPR030667">
    <property type="entry name" value="APP-BP1"/>
</dbReference>
<protein>
    <recommendedName>
        <fullName evidence="3 5">NEDD8-activating enzyme E1 regulatory subunit</fullName>
    </recommendedName>
</protein>
<sequence>MASPAPKSPEQNEKTKKYDRQLRLWGDHGQSALESAHVCLINACGMGTEILKSLVLPGIGAFTIVDGKVISEEDVGSNFFMDVESIGKSRAEVATQLLLELNPDVRGDYVDENPLQLFENNPHFFSGFSVVVATGITERLLVPLSKHLWSAGIPLIVTCSYGFIGSARVQVKEHTVIESHPDNITPDLRLDNPFPSLQQYMDSINLQELDLKDHSHIPYLVPLYKCLIRWREENGGSLPKTYKEKESLREVIRKEIRRDEHGNPVDEENFEEAIRAVNFAVLPTSVPKHVEEILNDDCCINLTSKSKPFWIIAKAVRDFVENEGAGTLPLRGSLPDMTAETARYITLQQLYYNKASRDAEVVYRRVQQLLHQLNQPDDTISEADVKQFCRHAASLAVIRGTCLADEYDPRSPAVNTIAQSLENPDSLIVYYVMLRGVDRFFAEYNTYPGEFDDQVEPDIVKLKACIAKLLNEWGCPTLAKDDYVHEICRYGGAELHSVSAFMGGCVGQEVIKLVTGQYKPINNTFLYDAISSNTSVFLL</sequence>
<evidence type="ECO:0000259" key="6">
    <source>
        <dbReference type="Pfam" id="PF00899"/>
    </source>
</evidence>
<dbReference type="SUPFAM" id="SSF69572">
    <property type="entry name" value="Activating enzymes of the ubiquitin-like proteins"/>
    <property type="match status" value="1"/>
</dbReference>
<dbReference type="EMBL" id="GECZ01030746">
    <property type="protein sequence ID" value="JAS39023.1"/>
    <property type="molecule type" value="Transcribed_RNA"/>
</dbReference>
<dbReference type="AlphaFoldDB" id="A0A1B6EM87"/>
<feature type="domain" description="THIF-type NAD/FAD binding fold" evidence="6">
    <location>
        <begin position="18"/>
        <end position="534"/>
    </location>
</feature>
<name>A0A1B6EM87_9HEMI</name>
<dbReference type="GO" id="GO:0019781">
    <property type="term" value="F:NEDD8 activating enzyme activity"/>
    <property type="evidence" value="ECO:0007669"/>
    <property type="project" value="UniProtKB-UniRule"/>
</dbReference>
<keyword evidence="4 5" id="KW-0833">Ubl conjugation pathway</keyword>